<organism evidence="2">
    <name type="scientific">Alkalihalophilus sp. As8PL</name>
    <dbReference type="NCBI Taxonomy" id="3237103"/>
    <lineage>
        <taxon>Bacteria</taxon>
        <taxon>Bacillati</taxon>
        <taxon>Bacillota</taxon>
        <taxon>Bacilli</taxon>
        <taxon>Bacillales</taxon>
        <taxon>Bacillaceae</taxon>
        <taxon>Alkalihalophilus</taxon>
    </lineage>
</organism>
<dbReference type="RefSeq" id="WP_368504759.1">
    <property type="nucleotide sequence ID" value="NZ_CP162551.1"/>
</dbReference>
<feature type="region of interest" description="Disordered" evidence="1">
    <location>
        <begin position="63"/>
        <end position="95"/>
    </location>
</feature>
<dbReference type="AlphaFoldDB" id="A0AB39BUR8"/>
<accession>A0AB39BUR8</accession>
<proteinExistence type="predicted"/>
<gene>
    <name evidence="2" type="ORF">AB3N04_03575</name>
</gene>
<evidence type="ECO:0000313" key="2">
    <source>
        <dbReference type="EMBL" id="XDI37409.1"/>
    </source>
</evidence>
<dbReference type="Gene3D" id="3.30.1490.480">
    <property type="entry name" value="Endolytic murein transglycosylase"/>
    <property type="match status" value="1"/>
</dbReference>
<reference evidence="2" key="1">
    <citation type="submission" date="2024-07" db="EMBL/GenBank/DDBJ databases">
        <title>Identification and characteristics of an arsenic-resistant bacterial isolate, which belongs to a novel species.</title>
        <authorList>
            <person name="Juszczyk A."/>
            <person name="Kowalczyk A."/>
            <person name="Was K."/>
            <person name="Kosowicz W."/>
            <person name="Budzyn A."/>
            <person name="Latowski D."/>
        </authorList>
    </citation>
    <scope>NUCLEOTIDE SEQUENCE</scope>
    <source>
        <strain evidence="2">As8PL</strain>
    </source>
</reference>
<evidence type="ECO:0000256" key="1">
    <source>
        <dbReference type="SAM" id="MobiDB-lite"/>
    </source>
</evidence>
<sequence>MSPHALKGLAGGIVLATGIIWVTQAFSPEATVEPITIVEQQELEVSEMMAALQEQGYYVSAEEPEIEATEVEEIPAEELEEQPTEEEAPEVDEDLPDSVTVETVNVYSMTLVISQGTSSHDVANQLEQANIIDSASEFLRYLDRNNLAEKVRAGEFDVNSAMSYQDIANRIT</sequence>
<evidence type="ECO:0008006" key="3">
    <source>
        <dbReference type="Google" id="ProtNLM"/>
    </source>
</evidence>
<protein>
    <recommendedName>
        <fullName evidence="3">YceG-like family protein</fullName>
    </recommendedName>
</protein>
<name>A0AB39BUR8_9BACI</name>
<dbReference type="EMBL" id="CP162551">
    <property type="protein sequence ID" value="XDI37409.1"/>
    <property type="molecule type" value="Genomic_DNA"/>
</dbReference>